<dbReference type="Gene3D" id="1.20.81.30">
    <property type="entry name" value="Type II secretion system (T2SS), domain F"/>
    <property type="match status" value="2"/>
</dbReference>
<evidence type="ECO:0000313" key="12">
    <source>
        <dbReference type="Proteomes" id="UP001595979"/>
    </source>
</evidence>
<keyword evidence="6 9" id="KW-1133">Transmembrane helix</keyword>
<gene>
    <name evidence="11" type="ORF">ACFPQ6_03810</name>
</gene>
<evidence type="ECO:0000313" key="11">
    <source>
        <dbReference type="EMBL" id="MFC5847427.1"/>
    </source>
</evidence>
<feature type="transmembrane region" description="Helical" evidence="9">
    <location>
        <begin position="175"/>
        <end position="200"/>
    </location>
</feature>
<comment type="caution">
    <text evidence="11">The sequence shown here is derived from an EMBL/GenBank/DDBJ whole genome shotgun (WGS) entry which is preliminary data.</text>
</comment>
<evidence type="ECO:0000256" key="8">
    <source>
        <dbReference type="RuleBase" id="RU003923"/>
    </source>
</evidence>
<keyword evidence="7 9" id="KW-0472">Membrane</keyword>
<evidence type="ECO:0000256" key="5">
    <source>
        <dbReference type="ARBA" id="ARBA00022692"/>
    </source>
</evidence>
<evidence type="ECO:0000259" key="10">
    <source>
        <dbReference type="Pfam" id="PF00482"/>
    </source>
</evidence>
<feature type="domain" description="Type II secretion system protein GspF" evidence="10">
    <location>
        <begin position="274"/>
        <end position="396"/>
    </location>
</feature>
<dbReference type="PRINTS" id="PR00812">
    <property type="entry name" value="BCTERIALGSPF"/>
</dbReference>
<accession>A0ABW1DH37</accession>
<dbReference type="PROSITE" id="PS00874">
    <property type="entry name" value="T2SP_F"/>
    <property type="match status" value="1"/>
</dbReference>
<evidence type="ECO:0000256" key="2">
    <source>
        <dbReference type="ARBA" id="ARBA00005745"/>
    </source>
</evidence>
<protein>
    <submittedName>
        <fullName evidence="11">Type II secretion system F family protein</fullName>
    </submittedName>
</protein>
<reference evidence="12" key="1">
    <citation type="journal article" date="2019" name="Int. J. Syst. Evol. Microbiol.">
        <title>The Global Catalogue of Microorganisms (GCM) 10K type strain sequencing project: providing services to taxonomists for standard genome sequencing and annotation.</title>
        <authorList>
            <consortium name="The Broad Institute Genomics Platform"/>
            <consortium name="The Broad Institute Genome Sequencing Center for Infectious Disease"/>
            <person name="Wu L."/>
            <person name="Ma J."/>
        </authorList>
    </citation>
    <scope>NUCLEOTIDE SEQUENCE [LARGE SCALE GENOMIC DNA]</scope>
    <source>
        <strain evidence="12">CGMCC 1.15053</strain>
    </source>
</reference>
<dbReference type="EMBL" id="JBHSOH010000005">
    <property type="protein sequence ID" value="MFC5847427.1"/>
    <property type="molecule type" value="Genomic_DNA"/>
</dbReference>
<evidence type="ECO:0000256" key="7">
    <source>
        <dbReference type="ARBA" id="ARBA00023136"/>
    </source>
</evidence>
<dbReference type="InterPro" id="IPR003004">
    <property type="entry name" value="GspF/PilC"/>
</dbReference>
<keyword evidence="4" id="KW-1003">Cell membrane</keyword>
<comment type="subcellular location">
    <subcellularLocation>
        <location evidence="1 8">Cell membrane</location>
        <topology evidence="1 8">Multi-pass membrane protein</topology>
    </subcellularLocation>
</comment>
<dbReference type="InterPro" id="IPR001992">
    <property type="entry name" value="T2SS_GspF/T4SS_PilC_CS"/>
</dbReference>
<comment type="similarity">
    <text evidence="2 8">Belongs to the GSP F family.</text>
</comment>
<evidence type="ECO:0000256" key="1">
    <source>
        <dbReference type="ARBA" id="ARBA00004651"/>
    </source>
</evidence>
<dbReference type="Pfam" id="PF00482">
    <property type="entry name" value="T2SSF"/>
    <property type="match status" value="2"/>
</dbReference>
<keyword evidence="12" id="KW-1185">Reference proteome</keyword>
<dbReference type="Proteomes" id="UP001595979">
    <property type="component" value="Unassembled WGS sequence"/>
</dbReference>
<sequence>MPVFEYRVRDMSGKVLKSQMEAETMAQVRDALRAKNLMIVEVKAPRTGMNADVKIPGLTDRPPGLKQVAVFSKQLATLINAGVPLVQSLSILQKQIEHKGFQEIVRKIRGEVEAGTPFSEAIAQHPKIFNRLFVNLVRAGETSGTLDTVLERIAAFQEKQLALNGKLKSALTYPVVVLVFALGITYFLLTTIVPQFAGILTQLNAPLPFITRLLMATSDFLKQSTLFMVAGIAVLVFAYRWYYSRPQGRKVIDTIKLKIPIFGNLIQKSALSSFARTFGLLIGSGVNIIESLEITRGTANNAVVEESIENAKNVVTVGEQMSSSLATSPVFPPMVVSMIAIGEETGALDTMLGKIGDFYDREVDEAVDSLTAALEPMMIVFLGGIVGVIVAGMFLPMFSIIGALSQ</sequence>
<name>A0ABW1DH37_9DEIO</name>
<evidence type="ECO:0000256" key="6">
    <source>
        <dbReference type="ARBA" id="ARBA00022989"/>
    </source>
</evidence>
<feature type="domain" description="Type II secretion system protein GspF" evidence="10">
    <location>
        <begin position="71"/>
        <end position="194"/>
    </location>
</feature>
<evidence type="ECO:0000256" key="9">
    <source>
        <dbReference type="SAM" id="Phobius"/>
    </source>
</evidence>
<dbReference type="InterPro" id="IPR018076">
    <property type="entry name" value="T2SS_GspF_dom"/>
</dbReference>
<dbReference type="PANTHER" id="PTHR30012:SF0">
    <property type="entry name" value="TYPE II SECRETION SYSTEM PROTEIN F-RELATED"/>
    <property type="match status" value="1"/>
</dbReference>
<keyword evidence="5 8" id="KW-0812">Transmembrane</keyword>
<feature type="transmembrane region" description="Helical" evidence="9">
    <location>
        <begin position="220"/>
        <end position="242"/>
    </location>
</feature>
<keyword evidence="3 8" id="KW-0813">Transport</keyword>
<dbReference type="InterPro" id="IPR042094">
    <property type="entry name" value="T2SS_GspF_sf"/>
</dbReference>
<organism evidence="11 12">
    <name type="scientific">Deinococcus petrolearius</name>
    <dbReference type="NCBI Taxonomy" id="1751295"/>
    <lineage>
        <taxon>Bacteria</taxon>
        <taxon>Thermotogati</taxon>
        <taxon>Deinococcota</taxon>
        <taxon>Deinococci</taxon>
        <taxon>Deinococcales</taxon>
        <taxon>Deinococcaceae</taxon>
        <taxon>Deinococcus</taxon>
    </lineage>
</organism>
<dbReference type="PANTHER" id="PTHR30012">
    <property type="entry name" value="GENERAL SECRETION PATHWAY PROTEIN"/>
    <property type="match status" value="1"/>
</dbReference>
<evidence type="ECO:0000256" key="3">
    <source>
        <dbReference type="ARBA" id="ARBA00022448"/>
    </source>
</evidence>
<proteinExistence type="inferred from homology"/>
<feature type="transmembrane region" description="Helical" evidence="9">
    <location>
        <begin position="379"/>
        <end position="404"/>
    </location>
</feature>
<dbReference type="RefSeq" id="WP_380046562.1">
    <property type="nucleotide sequence ID" value="NZ_JBHSOH010000005.1"/>
</dbReference>
<evidence type="ECO:0000256" key="4">
    <source>
        <dbReference type="ARBA" id="ARBA00022475"/>
    </source>
</evidence>